<dbReference type="OrthoDB" id="9763453at2"/>
<dbReference type="InterPro" id="IPR015421">
    <property type="entry name" value="PyrdxlP-dep_Trfase_major"/>
</dbReference>
<dbReference type="SUPFAM" id="SSF53383">
    <property type="entry name" value="PLP-dependent transferases"/>
    <property type="match status" value="1"/>
</dbReference>
<dbReference type="Gene3D" id="3.40.640.10">
    <property type="entry name" value="Type I PLP-dependent aspartate aminotransferase-like (Major domain)"/>
    <property type="match status" value="1"/>
</dbReference>
<dbReference type="InterPro" id="IPR004839">
    <property type="entry name" value="Aminotransferase_I/II_large"/>
</dbReference>
<comment type="catalytic activity">
    <reaction evidence="7">
        <text>L-aspartate + 2-oxoglutarate = oxaloacetate + L-glutamate</text>
        <dbReference type="Rhea" id="RHEA:21824"/>
        <dbReference type="ChEBI" id="CHEBI:16452"/>
        <dbReference type="ChEBI" id="CHEBI:16810"/>
        <dbReference type="ChEBI" id="CHEBI:29985"/>
        <dbReference type="ChEBI" id="CHEBI:29991"/>
        <dbReference type="EC" id="2.6.1.1"/>
    </reaction>
</comment>
<dbReference type="RefSeq" id="WP_146300145.1">
    <property type="nucleotide sequence ID" value="NZ_CP042301.2"/>
</dbReference>
<dbReference type="EMBL" id="CP042301">
    <property type="protein sequence ID" value="QDZ01502.1"/>
    <property type="molecule type" value="Genomic_DNA"/>
</dbReference>
<evidence type="ECO:0000259" key="8">
    <source>
        <dbReference type="Pfam" id="PF00155"/>
    </source>
</evidence>
<dbReference type="EC" id="2.6.1.1" evidence="3"/>
<evidence type="ECO:0000256" key="2">
    <source>
        <dbReference type="ARBA" id="ARBA00007441"/>
    </source>
</evidence>
<evidence type="ECO:0000313" key="9">
    <source>
        <dbReference type="EMBL" id="QDZ01502.1"/>
    </source>
</evidence>
<reference evidence="9" key="1">
    <citation type="submission" date="2020-04" db="EMBL/GenBank/DDBJ databases">
        <title>Nitratireductor sp. nov. isolated from mangrove soil.</title>
        <authorList>
            <person name="Ye Y."/>
        </authorList>
    </citation>
    <scope>NUCLEOTIDE SEQUENCE</scope>
    <source>
        <strain evidence="9">SY7</strain>
    </source>
</reference>
<evidence type="ECO:0000256" key="5">
    <source>
        <dbReference type="ARBA" id="ARBA00022679"/>
    </source>
</evidence>
<dbReference type="GO" id="GO:0004069">
    <property type="term" value="F:L-aspartate:2-oxoglutarate aminotransferase activity"/>
    <property type="evidence" value="ECO:0007669"/>
    <property type="project" value="UniProtKB-EC"/>
</dbReference>
<dbReference type="GO" id="GO:0006520">
    <property type="term" value="P:amino acid metabolic process"/>
    <property type="evidence" value="ECO:0007669"/>
    <property type="project" value="InterPro"/>
</dbReference>
<dbReference type="Pfam" id="PF00155">
    <property type="entry name" value="Aminotran_1_2"/>
    <property type="match status" value="1"/>
</dbReference>
<evidence type="ECO:0000256" key="4">
    <source>
        <dbReference type="ARBA" id="ARBA00022576"/>
    </source>
</evidence>
<name>A0A5B8L1G1_9HYPH</name>
<keyword evidence="5" id="KW-0808">Transferase</keyword>
<accession>A0A5B8L1G1</accession>
<evidence type="ECO:0000256" key="3">
    <source>
        <dbReference type="ARBA" id="ARBA00012753"/>
    </source>
</evidence>
<protein>
    <recommendedName>
        <fullName evidence="3">aspartate transaminase</fullName>
        <ecNumber evidence="3">2.6.1.1</ecNumber>
    </recommendedName>
</protein>
<evidence type="ECO:0000256" key="6">
    <source>
        <dbReference type="ARBA" id="ARBA00022898"/>
    </source>
</evidence>
<dbReference type="Gene3D" id="3.90.1150.10">
    <property type="entry name" value="Aspartate Aminotransferase, domain 1"/>
    <property type="match status" value="1"/>
</dbReference>
<dbReference type="GO" id="GO:0030170">
    <property type="term" value="F:pyridoxal phosphate binding"/>
    <property type="evidence" value="ECO:0007669"/>
    <property type="project" value="InterPro"/>
</dbReference>
<evidence type="ECO:0000256" key="7">
    <source>
        <dbReference type="ARBA" id="ARBA00049185"/>
    </source>
</evidence>
<organism evidence="9 10">
    <name type="scientific">Nitratireductor mangrovi</name>
    <dbReference type="NCBI Taxonomy" id="2599600"/>
    <lineage>
        <taxon>Bacteria</taxon>
        <taxon>Pseudomonadati</taxon>
        <taxon>Pseudomonadota</taxon>
        <taxon>Alphaproteobacteria</taxon>
        <taxon>Hyphomicrobiales</taxon>
        <taxon>Phyllobacteriaceae</taxon>
        <taxon>Nitratireductor</taxon>
    </lineage>
</organism>
<keyword evidence="4 9" id="KW-0032">Aminotransferase</keyword>
<proteinExistence type="inferred from homology"/>
<evidence type="ECO:0000256" key="1">
    <source>
        <dbReference type="ARBA" id="ARBA00001933"/>
    </source>
</evidence>
<evidence type="ECO:0000313" key="10">
    <source>
        <dbReference type="Proteomes" id="UP000321389"/>
    </source>
</evidence>
<comment type="cofactor">
    <cofactor evidence="1">
        <name>pyridoxal 5'-phosphate</name>
        <dbReference type="ChEBI" id="CHEBI:597326"/>
    </cofactor>
</comment>
<sequence>MPVSRLRDIPGIGVDSIGDAADALASSEMLRLENLDTNIRPPREALEATRTAIDDDDANSYLPFLGIDRVRKAATRRLSRETGIDYDWRSQCIVSAGGLSGILNALLAIIEPGDEVVITDPAYAGLLNRIRLAGGVPKLVPLVVVDGGWRLDVDELARVAGARTRVVLTMSPSMPSGIVHIAEEWAAIADLVRRTGAWLLHDAAMERILYTDAAPFHPARLDGLADRTITVGSVSKEYRMIGWRVGWIVGPRGVMNDIGLVSLTNVVCQVGIGMPGAAAALDAEDDGVAAATAEWRSRRDLILRELDDLPVIRPDGGWSLLIDTVALGMPPAEASRRAFDHGGIAATPMTGWGDEACAGRYLRFVFANEPVDRLRGIRERLRRAWKV</sequence>
<keyword evidence="10" id="KW-1185">Reference proteome</keyword>
<dbReference type="InterPro" id="IPR015424">
    <property type="entry name" value="PyrdxlP-dep_Trfase"/>
</dbReference>
<dbReference type="KEGG" id="niy:FQ775_14575"/>
<dbReference type="InterPro" id="IPR015422">
    <property type="entry name" value="PyrdxlP-dep_Trfase_small"/>
</dbReference>
<comment type="similarity">
    <text evidence="2">Belongs to the class-I pyridoxal-phosphate-dependent aminotransferase family.</text>
</comment>
<dbReference type="Proteomes" id="UP000321389">
    <property type="component" value="Chromosome"/>
</dbReference>
<keyword evidence="6" id="KW-0663">Pyridoxal phosphate</keyword>
<dbReference type="InterPro" id="IPR050596">
    <property type="entry name" value="AspAT/PAT-like"/>
</dbReference>
<gene>
    <name evidence="9" type="ORF">FQ775_14575</name>
</gene>
<feature type="domain" description="Aminotransferase class I/classII large" evidence="8">
    <location>
        <begin position="37"/>
        <end position="353"/>
    </location>
</feature>
<dbReference type="PANTHER" id="PTHR46383">
    <property type="entry name" value="ASPARTATE AMINOTRANSFERASE"/>
    <property type="match status" value="1"/>
</dbReference>
<dbReference type="AlphaFoldDB" id="A0A5B8L1G1"/>
<dbReference type="CDD" id="cd00609">
    <property type="entry name" value="AAT_like"/>
    <property type="match status" value="1"/>
</dbReference>